<dbReference type="InterPro" id="IPR029019">
    <property type="entry name" value="HEX_eukaryotic_N"/>
</dbReference>
<keyword evidence="4" id="KW-0378">Hydrolase</keyword>
<dbReference type="Proteomes" id="UP000095284">
    <property type="component" value="Unplaced"/>
</dbReference>
<dbReference type="Proteomes" id="UP000659654">
    <property type="component" value="Unassembled WGS sequence"/>
</dbReference>
<dbReference type="InterPro" id="IPR029018">
    <property type="entry name" value="Hex-like_dom2"/>
</dbReference>
<dbReference type="EMBL" id="CAJFDI010000006">
    <property type="protein sequence ID" value="CAD5235387.1"/>
    <property type="molecule type" value="Genomic_DNA"/>
</dbReference>
<dbReference type="GO" id="GO:0016020">
    <property type="term" value="C:membrane"/>
    <property type="evidence" value="ECO:0007669"/>
    <property type="project" value="TreeGrafter"/>
</dbReference>
<comment type="similarity">
    <text evidence="2">Belongs to the glycosyl hydrolase 20 family.</text>
</comment>
<feature type="signal peptide" evidence="7">
    <location>
        <begin position="1"/>
        <end position="16"/>
    </location>
</feature>
<gene>
    <name evidence="10" type="ORF">BXYJ_LOCUS15478</name>
</gene>
<dbReference type="AlphaFoldDB" id="A0A1I7SB44"/>
<dbReference type="SUPFAM" id="SSF51445">
    <property type="entry name" value="(Trans)glycosidases"/>
    <property type="match status" value="1"/>
</dbReference>
<evidence type="ECO:0000313" key="13">
    <source>
        <dbReference type="WBParaSite" id="BXY_1024100.1"/>
    </source>
</evidence>
<dbReference type="SUPFAM" id="SSF55545">
    <property type="entry name" value="beta-N-acetylhexosaminidase-like domain"/>
    <property type="match status" value="1"/>
</dbReference>
<dbReference type="GO" id="GO:0006689">
    <property type="term" value="P:ganglioside catabolic process"/>
    <property type="evidence" value="ECO:0007669"/>
    <property type="project" value="TreeGrafter"/>
</dbReference>
<dbReference type="InterPro" id="IPR025705">
    <property type="entry name" value="Beta_hexosaminidase_sua/sub"/>
</dbReference>
<feature type="domain" description="Beta-hexosaminidase eukaryotic type N-terminal" evidence="9">
    <location>
        <begin position="101"/>
        <end position="137"/>
    </location>
</feature>
<dbReference type="InterPro" id="IPR017853">
    <property type="entry name" value="GH"/>
</dbReference>
<feature type="chain" id="PRO_5035399821" description="beta-N-acetylhexosaminidase" evidence="7">
    <location>
        <begin position="17"/>
        <end position="259"/>
    </location>
</feature>
<evidence type="ECO:0000259" key="9">
    <source>
        <dbReference type="Pfam" id="PF14845"/>
    </source>
</evidence>
<dbReference type="Proteomes" id="UP000582659">
    <property type="component" value="Unassembled WGS sequence"/>
</dbReference>
<dbReference type="EC" id="3.2.1.52" evidence="3"/>
<reference evidence="13" key="1">
    <citation type="submission" date="2016-11" db="UniProtKB">
        <authorList>
            <consortium name="WormBaseParasite"/>
        </authorList>
    </citation>
    <scope>IDENTIFICATION</scope>
</reference>
<proteinExistence type="inferred from homology"/>
<dbReference type="PANTHER" id="PTHR22600">
    <property type="entry name" value="BETA-HEXOSAMINIDASE"/>
    <property type="match status" value="1"/>
</dbReference>
<dbReference type="GO" id="GO:0005764">
    <property type="term" value="C:lysosome"/>
    <property type="evidence" value="ECO:0007669"/>
    <property type="project" value="TreeGrafter"/>
</dbReference>
<keyword evidence="12" id="KW-1185">Reference proteome</keyword>
<dbReference type="SMR" id="A0A1I7SB44"/>
<evidence type="ECO:0000256" key="2">
    <source>
        <dbReference type="ARBA" id="ARBA00006285"/>
    </source>
</evidence>
<dbReference type="OrthoDB" id="428480at2759"/>
<dbReference type="PRINTS" id="PR00738">
    <property type="entry name" value="GLHYDRLASE20"/>
</dbReference>
<dbReference type="Pfam" id="PF14845">
    <property type="entry name" value="Glycohydro_20b2"/>
    <property type="match status" value="1"/>
</dbReference>
<evidence type="ECO:0000313" key="10">
    <source>
        <dbReference type="EMBL" id="CAD5235387.1"/>
    </source>
</evidence>
<dbReference type="Gene3D" id="3.30.379.10">
    <property type="entry name" value="Chitobiase/beta-hexosaminidase domain 2-like"/>
    <property type="match status" value="1"/>
</dbReference>
<evidence type="ECO:0000259" key="8">
    <source>
        <dbReference type="Pfam" id="PF00728"/>
    </source>
</evidence>
<evidence type="ECO:0000256" key="7">
    <source>
        <dbReference type="SAM" id="SignalP"/>
    </source>
</evidence>
<dbReference type="PANTHER" id="PTHR22600:SF21">
    <property type="entry name" value="BETA-HEXOSAMINIDASE A"/>
    <property type="match status" value="1"/>
</dbReference>
<accession>A0A1I7SB44</accession>
<dbReference type="eggNOG" id="KOG2499">
    <property type="taxonomic scope" value="Eukaryota"/>
</dbReference>
<evidence type="ECO:0000313" key="11">
    <source>
        <dbReference type="Proteomes" id="UP000095284"/>
    </source>
</evidence>
<evidence type="ECO:0000256" key="4">
    <source>
        <dbReference type="ARBA" id="ARBA00022801"/>
    </source>
</evidence>
<dbReference type="InterPro" id="IPR015883">
    <property type="entry name" value="Glyco_hydro_20_cat"/>
</dbReference>
<name>A0A1I7SB44_BURXY</name>
<dbReference type="WBParaSite" id="BXY_1024100.1">
    <property type="protein sequence ID" value="BXY_1024100.1"/>
    <property type="gene ID" value="BXY_1024100"/>
</dbReference>
<dbReference type="GO" id="GO:0004563">
    <property type="term" value="F:beta-N-acetylhexosaminidase activity"/>
    <property type="evidence" value="ECO:0007669"/>
    <property type="project" value="UniProtKB-EC"/>
</dbReference>
<evidence type="ECO:0000313" key="12">
    <source>
        <dbReference type="Proteomes" id="UP000659654"/>
    </source>
</evidence>
<protein>
    <recommendedName>
        <fullName evidence="3">beta-N-acetylhexosaminidase</fullName>
        <ecNumber evidence="3">3.2.1.52</ecNumber>
    </recommendedName>
</protein>
<evidence type="ECO:0000256" key="3">
    <source>
        <dbReference type="ARBA" id="ARBA00012663"/>
    </source>
</evidence>
<feature type="domain" description="Glycoside hydrolase family 20 catalytic" evidence="8">
    <location>
        <begin position="165"/>
        <end position="258"/>
    </location>
</feature>
<dbReference type="EMBL" id="CAJFCV020000006">
    <property type="protein sequence ID" value="CAG9131735.1"/>
    <property type="molecule type" value="Genomic_DNA"/>
</dbReference>
<reference evidence="10" key="2">
    <citation type="submission" date="2020-09" db="EMBL/GenBank/DDBJ databases">
        <authorList>
            <person name="Kikuchi T."/>
        </authorList>
    </citation>
    <scope>NUCLEOTIDE SEQUENCE</scope>
    <source>
        <strain evidence="10">Ka4C1</strain>
    </source>
</reference>
<organism evidence="11 13">
    <name type="scientific">Bursaphelenchus xylophilus</name>
    <name type="common">Pinewood nematode worm</name>
    <name type="synonym">Aphelenchoides xylophilus</name>
    <dbReference type="NCBI Taxonomy" id="6326"/>
    <lineage>
        <taxon>Eukaryota</taxon>
        <taxon>Metazoa</taxon>
        <taxon>Ecdysozoa</taxon>
        <taxon>Nematoda</taxon>
        <taxon>Chromadorea</taxon>
        <taxon>Rhabditida</taxon>
        <taxon>Tylenchina</taxon>
        <taxon>Tylenchomorpha</taxon>
        <taxon>Aphelenchoidea</taxon>
        <taxon>Aphelenchoididae</taxon>
        <taxon>Bursaphelenchus</taxon>
    </lineage>
</organism>
<dbReference type="Gene3D" id="3.20.20.80">
    <property type="entry name" value="Glycosidases"/>
    <property type="match status" value="1"/>
</dbReference>
<sequence length="259" mass="29352">MQHWPYFSLILPIVTCFELIWPQPKESYYGEAGVTVTKGHLNVNIDDFEGCEALRVAKQTYENSWFFPQILPNSTAPGSLTEIKLIKPSDFQCPGGYSYPKTIKDESYHLTVTSAFSTLQSNTIWGFLRGLETFSQLISHQPPKSISEPPKFTLKTAEIIDEPAYNVRGLMLDTGRHFLPVDVILRQIDLMAQSKFNVFHWHIVDVESFPYHSEQFANLSALGAFGPNAVYSRSDVKKVIKYANLKGIRVVPEFDTPGR</sequence>
<dbReference type="Pfam" id="PF00728">
    <property type="entry name" value="Glyco_hydro_20"/>
    <property type="match status" value="1"/>
</dbReference>
<keyword evidence="6" id="KW-0326">Glycosidase</keyword>
<keyword evidence="5" id="KW-0325">Glycoprotein</keyword>
<keyword evidence="7" id="KW-0732">Signal</keyword>
<evidence type="ECO:0000256" key="6">
    <source>
        <dbReference type="ARBA" id="ARBA00023295"/>
    </source>
</evidence>
<dbReference type="GO" id="GO:0005975">
    <property type="term" value="P:carbohydrate metabolic process"/>
    <property type="evidence" value="ECO:0007669"/>
    <property type="project" value="InterPro"/>
</dbReference>
<evidence type="ECO:0000256" key="1">
    <source>
        <dbReference type="ARBA" id="ARBA00001231"/>
    </source>
</evidence>
<dbReference type="GO" id="GO:0030203">
    <property type="term" value="P:glycosaminoglycan metabolic process"/>
    <property type="evidence" value="ECO:0007669"/>
    <property type="project" value="TreeGrafter"/>
</dbReference>
<evidence type="ECO:0000256" key="5">
    <source>
        <dbReference type="ARBA" id="ARBA00023180"/>
    </source>
</evidence>
<comment type="catalytic activity">
    <reaction evidence="1">
        <text>Hydrolysis of terminal non-reducing N-acetyl-D-hexosamine residues in N-acetyl-beta-D-hexosaminides.</text>
        <dbReference type="EC" id="3.2.1.52"/>
    </reaction>
</comment>